<dbReference type="InterPro" id="IPR016024">
    <property type="entry name" value="ARM-type_fold"/>
</dbReference>
<evidence type="ECO:0000259" key="5">
    <source>
        <dbReference type="SMART" id="SM01158"/>
    </source>
</evidence>
<protein>
    <recommendedName>
        <fullName evidence="5">Armadillo-like helical domain-containing protein</fullName>
    </recommendedName>
</protein>
<name>A0AAD7QR02_9ASCO</name>
<keyword evidence="4" id="KW-0472">Membrane</keyword>
<proteinExistence type="predicted"/>
<organism evidence="6 7">
    <name type="scientific">Lipomyces tetrasporus</name>
    <dbReference type="NCBI Taxonomy" id="54092"/>
    <lineage>
        <taxon>Eukaryota</taxon>
        <taxon>Fungi</taxon>
        <taxon>Dikarya</taxon>
        <taxon>Ascomycota</taxon>
        <taxon>Saccharomycotina</taxon>
        <taxon>Lipomycetes</taxon>
        <taxon>Lipomycetales</taxon>
        <taxon>Lipomycetaceae</taxon>
        <taxon>Lipomyces</taxon>
    </lineage>
</organism>
<sequence>MATLESPLVRVERGSLQPKIIGLYQQLFKEGAKAPETDGFWVEFFILKANPSAFSVILEGFSAEDLLQMQGIAQTVFTRGVRSLSDSNPAIVANAMDTLTILIREILAKQFTSSEVITVLVGLDRVDREFMEFVDALERIMRTGSTKLRIAALRATLSTVCCTYKTSLINFFIQRDLFPVLVQIIYDDATTSHTFEAFVLLGVLSNYDKLEAYNPYQTRLADFVDESVMQKIVVAIGRICKEAREEYIAVADDAADGFSLESMFSSYSGLARRAKSALLQQDPQMTANSALAQLPPLSATILLATSNFVQANKFFSQVLIETKTVAQEETPFGSYLSLSSYLLQHQHRSERHACYARLAMLVHRILVEDPVAMQKLVSIECRSSMRLCRQRQPCLPFVKGERFLIEGILDTLIGAVDHNMKRALDVPMYILAIGTIQRIISQLKRLRIRLKYHWSELWKSIFSFLRFITVSSEHLRGIQGMSILIDDTIRVLVLAFSAGEAFLSGAADYDDLFYKLIETGQLLTKLSTVYDMPREHSSIGTLISISEHYHNLIKERSMFSSGHLSSEQVSDIIKSGYDTLSISAQQGIDYWDRYRESDERVFLKRIGWVAVVDAQELLGRKLLPNVDTSNAIVTNGNGIYVGNGSEH</sequence>
<dbReference type="Pfam" id="PF08427">
    <property type="entry name" value="ARMH3_C"/>
    <property type="match status" value="1"/>
</dbReference>
<dbReference type="Proteomes" id="UP001217417">
    <property type="component" value="Unassembled WGS sequence"/>
</dbReference>
<evidence type="ECO:0000256" key="4">
    <source>
        <dbReference type="ARBA" id="ARBA00023136"/>
    </source>
</evidence>
<gene>
    <name evidence="6" type="ORF">POJ06DRAFT_268798</name>
</gene>
<accession>A0AAD7QR02</accession>
<keyword evidence="7" id="KW-1185">Reference proteome</keyword>
<dbReference type="PANTHER" id="PTHR13608:SF3">
    <property type="entry name" value="ARMADILLO-LIKE HELICAL DOMAIN-CONTAINING PROTEIN 3"/>
    <property type="match status" value="1"/>
</dbReference>
<dbReference type="SMART" id="SM01158">
    <property type="entry name" value="DUF1741"/>
    <property type="match status" value="1"/>
</dbReference>
<dbReference type="GO" id="GO:0016020">
    <property type="term" value="C:membrane"/>
    <property type="evidence" value="ECO:0007669"/>
    <property type="project" value="UniProtKB-SubCell"/>
</dbReference>
<dbReference type="SUPFAM" id="SSF48371">
    <property type="entry name" value="ARM repeat"/>
    <property type="match status" value="1"/>
</dbReference>
<dbReference type="PANTHER" id="PTHR13608">
    <property type="entry name" value="ARMADILLO-LIKE HELICAL DOMAIN-CONTAINING PROTEIN 3"/>
    <property type="match status" value="1"/>
</dbReference>
<evidence type="ECO:0000256" key="2">
    <source>
        <dbReference type="ARBA" id="ARBA00022692"/>
    </source>
</evidence>
<dbReference type="InterPro" id="IPR011989">
    <property type="entry name" value="ARM-like"/>
</dbReference>
<reference evidence="6" key="1">
    <citation type="submission" date="2023-03" db="EMBL/GenBank/DDBJ databases">
        <title>Near-Complete genome sequence of Lipomyces tetrasporous NRRL Y-64009, an oleaginous yeast capable of growing on lignocellulosic hydrolysates.</title>
        <authorList>
            <consortium name="Lawrence Berkeley National Laboratory"/>
            <person name="Jagtap S.S."/>
            <person name="Liu J.-J."/>
            <person name="Walukiewicz H.E."/>
            <person name="Pangilinan J."/>
            <person name="Lipzen A."/>
            <person name="Ahrendt S."/>
            <person name="Koriabine M."/>
            <person name="Cobaugh K."/>
            <person name="Salamov A."/>
            <person name="Yoshinaga Y."/>
            <person name="Ng V."/>
            <person name="Daum C."/>
            <person name="Grigoriev I.V."/>
            <person name="Slininger P.J."/>
            <person name="Dien B.S."/>
            <person name="Jin Y.-S."/>
            <person name="Rao C.V."/>
        </authorList>
    </citation>
    <scope>NUCLEOTIDE SEQUENCE</scope>
    <source>
        <strain evidence="6">NRRL Y-64009</strain>
    </source>
</reference>
<dbReference type="GeneID" id="80884498"/>
<evidence type="ECO:0000313" key="6">
    <source>
        <dbReference type="EMBL" id="KAJ8099919.1"/>
    </source>
</evidence>
<dbReference type="Gene3D" id="1.25.10.10">
    <property type="entry name" value="Leucine-rich Repeat Variant"/>
    <property type="match status" value="1"/>
</dbReference>
<dbReference type="RefSeq" id="XP_056043369.1">
    <property type="nucleotide sequence ID" value="XM_056189332.1"/>
</dbReference>
<comment type="subcellular location">
    <subcellularLocation>
        <location evidence="1">Membrane</location>
    </subcellularLocation>
</comment>
<keyword evidence="3" id="KW-1133">Transmembrane helix</keyword>
<feature type="domain" description="Armadillo-like helical" evidence="5">
    <location>
        <begin position="396"/>
        <end position="618"/>
    </location>
</feature>
<dbReference type="InterPro" id="IPR039868">
    <property type="entry name" value="ARMD3-like"/>
</dbReference>
<keyword evidence="2" id="KW-0812">Transmembrane</keyword>
<evidence type="ECO:0000256" key="3">
    <source>
        <dbReference type="ARBA" id="ARBA00022989"/>
    </source>
</evidence>
<dbReference type="AlphaFoldDB" id="A0AAD7QR02"/>
<dbReference type="GO" id="GO:0005829">
    <property type="term" value="C:cytosol"/>
    <property type="evidence" value="ECO:0007669"/>
    <property type="project" value="TreeGrafter"/>
</dbReference>
<dbReference type="EMBL" id="JARPMG010000006">
    <property type="protein sequence ID" value="KAJ8099919.1"/>
    <property type="molecule type" value="Genomic_DNA"/>
</dbReference>
<comment type="caution">
    <text evidence="6">The sequence shown here is derived from an EMBL/GenBank/DDBJ whole genome shotgun (WGS) entry which is preliminary data.</text>
</comment>
<evidence type="ECO:0000313" key="7">
    <source>
        <dbReference type="Proteomes" id="UP001217417"/>
    </source>
</evidence>
<dbReference type="InterPro" id="IPR013636">
    <property type="entry name" value="ARMH3_C"/>
</dbReference>
<evidence type="ECO:0000256" key="1">
    <source>
        <dbReference type="ARBA" id="ARBA00004370"/>
    </source>
</evidence>